<dbReference type="EMBL" id="LOPU01000001">
    <property type="protein sequence ID" value="KTG11659.1"/>
    <property type="molecule type" value="Genomic_DNA"/>
</dbReference>
<dbReference type="OrthoDB" id="387009at2157"/>
<protein>
    <submittedName>
        <fullName evidence="2">Uncharacterized protein</fullName>
    </submittedName>
</protein>
<evidence type="ECO:0000313" key="2">
    <source>
        <dbReference type="EMBL" id="KTG11659.1"/>
    </source>
</evidence>
<keyword evidence="3" id="KW-1185">Reference proteome</keyword>
<keyword evidence="1" id="KW-1133">Transmembrane helix</keyword>
<accession>A0A0W1RED9</accession>
<comment type="caution">
    <text evidence="2">The sequence shown here is derived from an EMBL/GenBank/DDBJ whole genome shotgun (WGS) entry which is preliminary data.</text>
</comment>
<proteinExistence type="predicted"/>
<dbReference type="RefSeq" id="WP_058579944.1">
    <property type="nucleotide sequence ID" value="NZ_LOPU01000001.1"/>
</dbReference>
<reference evidence="2 3" key="1">
    <citation type="submission" date="2015-12" db="EMBL/GenBank/DDBJ databases">
        <title>Haloprofundus marisrubri gen. nov., sp. nov., an extremely halophilic archaeon isolated from the Discovery deep brine-seawater interface in the Red Sea.</title>
        <authorList>
            <person name="Zhang G."/>
            <person name="Stingl U."/>
            <person name="Rashid M."/>
        </authorList>
    </citation>
    <scope>NUCLEOTIDE SEQUENCE [LARGE SCALE GENOMIC DNA]</scope>
    <source>
        <strain evidence="2 3">SB9</strain>
    </source>
</reference>
<name>A0A0W1RED9_9EURY</name>
<keyword evidence="1" id="KW-0472">Membrane</keyword>
<gene>
    <name evidence="2" type="ORF">AUR64_00260</name>
</gene>
<dbReference type="Proteomes" id="UP000054387">
    <property type="component" value="Unassembled WGS sequence"/>
</dbReference>
<feature type="transmembrane region" description="Helical" evidence="1">
    <location>
        <begin position="82"/>
        <end position="102"/>
    </location>
</feature>
<keyword evidence="1" id="KW-0812">Transmembrane</keyword>
<sequence length="114" mass="12085">MLLQLGDVSPSFFDTVRLVALAAATFAVTYAVARRVLYAVVDWTFTGVESPPLVRYGTTGANALSLLVAFALAVGVVGFGSFQLFFALLSVVGLTAFAGVAYRVERALAKRQYG</sequence>
<feature type="transmembrane region" description="Helical" evidence="1">
    <location>
        <begin position="53"/>
        <end position="76"/>
    </location>
</feature>
<evidence type="ECO:0000313" key="3">
    <source>
        <dbReference type="Proteomes" id="UP000054387"/>
    </source>
</evidence>
<feature type="transmembrane region" description="Helical" evidence="1">
    <location>
        <begin position="12"/>
        <end position="33"/>
    </location>
</feature>
<organism evidence="2 3">
    <name type="scientific">Haloprofundus marisrubri</name>
    <dbReference type="NCBI Taxonomy" id="1514971"/>
    <lineage>
        <taxon>Archaea</taxon>
        <taxon>Methanobacteriati</taxon>
        <taxon>Methanobacteriota</taxon>
        <taxon>Stenosarchaea group</taxon>
        <taxon>Halobacteria</taxon>
        <taxon>Halobacteriales</taxon>
        <taxon>Haloferacaceae</taxon>
        <taxon>Haloprofundus</taxon>
    </lineage>
</organism>
<dbReference type="AlphaFoldDB" id="A0A0W1RED9"/>
<evidence type="ECO:0000256" key="1">
    <source>
        <dbReference type="SAM" id="Phobius"/>
    </source>
</evidence>